<name>A0A3G4ZZR3_9VIRU</name>
<dbReference type="Gene3D" id="2.60.120.200">
    <property type="match status" value="1"/>
</dbReference>
<gene>
    <name evidence="2" type="ORF">Harvfovirus1_91</name>
</gene>
<dbReference type="Pfam" id="PF21294">
    <property type="entry name" value="Polysacc_lyase_14"/>
    <property type="match status" value="1"/>
</dbReference>
<evidence type="ECO:0000313" key="2">
    <source>
        <dbReference type="EMBL" id="AYV80466.1"/>
    </source>
</evidence>
<evidence type="ECO:0000259" key="1">
    <source>
        <dbReference type="Pfam" id="PF21294"/>
    </source>
</evidence>
<protein>
    <recommendedName>
        <fullName evidence="1">Polysaccharide lyase 14 domain-containing protein</fullName>
    </recommendedName>
</protein>
<proteinExistence type="predicted"/>
<dbReference type="EMBL" id="MK072243">
    <property type="protein sequence ID" value="AYV80466.1"/>
    <property type="molecule type" value="Genomic_DNA"/>
</dbReference>
<reference evidence="2" key="1">
    <citation type="submission" date="2018-10" db="EMBL/GenBank/DDBJ databases">
        <title>Hidden diversity of soil giant viruses.</title>
        <authorList>
            <person name="Schulz F."/>
            <person name="Alteio L."/>
            <person name="Goudeau D."/>
            <person name="Ryan E.M."/>
            <person name="Malmstrom R.R."/>
            <person name="Blanchard J."/>
            <person name="Woyke T."/>
        </authorList>
    </citation>
    <scope>NUCLEOTIDE SEQUENCE</scope>
    <source>
        <strain evidence="2">HAV1</strain>
    </source>
</reference>
<organism evidence="2">
    <name type="scientific">Harvfovirus sp</name>
    <dbReference type="NCBI Taxonomy" id="2487768"/>
    <lineage>
        <taxon>Viruses</taxon>
        <taxon>Varidnaviria</taxon>
        <taxon>Bamfordvirae</taxon>
        <taxon>Nucleocytoviricota</taxon>
        <taxon>Megaviricetes</taxon>
        <taxon>Imitervirales</taxon>
        <taxon>Mimiviridae</taxon>
        <taxon>Klosneuvirinae</taxon>
    </lineage>
</organism>
<sequence>MIAINKLLCNHSYFSIFYRKLNQIFFVLFNSLSYKHKMSLLWDSAVDGYSFNHPKISFGSYNLIEPADDETKMTSLVMEIKYPKGSRAGQANKGGCGFLSNPKSCFPAVEMGFEYKVLFAEGFDFVLGGKLPGLYGGDAGACGGKKISSGFSSRVMWRKSGETELYLYIPARQHTDLKKITTHRDKFGSSIPVKDFCFKRNTYHKVRIYLKLNTLRNLDGMIKLYIDDKCYIDYQKMNFADLADQKINGIFFNTFFGGQSDEWASTLDTYTRFKDFKLFIN</sequence>
<dbReference type="PANTHER" id="PTHR40124">
    <property type="match status" value="1"/>
</dbReference>
<dbReference type="PANTHER" id="PTHR40124:SF1">
    <property type="entry name" value="DISAGGREGATASE RELATED REPEAT PROTEIN"/>
    <property type="match status" value="1"/>
</dbReference>
<dbReference type="InterPro" id="IPR048958">
    <property type="entry name" value="Polysacc_lyase_14"/>
</dbReference>
<feature type="domain" description="Polysaccharide lyase 14" evidence="1">
    <location>
        <begin position="73"/>
        <end position="276"/>
    </location>
</feature>
<accession>A0A3G4ZZR3</accession>